<keyword evidence="5 7" id="KW-1133">Transmembrane helix</keyword>
<comment type="subcellular location">
    <subcellularLocation>
        <location evidence="1 7">Cell membrane</location>
        <topology evidence="1 7">Multi-pass membrane protein</topology>
    </subcellularLocation>
</comment>
<name>A0ABU1FS33_9MICC</name>
<keyword evidence="3" id="KW-1003">Cell membrane</keyword>
<evidence type="ECO:0000256" key="1">
    <source>
        <dbReference type="ARBA" id="ARBA00004651"/>
    </source>
</evidence>
<evidence type="ECO:0000256" key="4">
    <source>
        <dbReference type="ARBA" id="ARBA00022692"/>
    </source>
</evidence>
<evidence type="ECO:0000256" key="8">
    <source>
        <dbReference type="SAM" id="MobiDB-lite"/>
    </source>
</evidence>
<evidence type="ECO:0000256" key="3">
    <source>
        <dbReference type="ARBA" id="ARBA00022475"/>
    </source>
</evidence>
<accession>A0ABU1FS33</accession>
<dbReference type="PANTHER" id="PTHR43744">
    <property type="entry name" value="ABC TRANSPORTER PERMEASE PROTEIN MG189-RELATED-RELATED"/>
    <property type="match status" value="1"/>
</dbReference>
<evidence type="ECO:0000259" key="9">
    <source>
        <dbReference type="PROSITE" id="PS50928"/>
    </source>
</evidence>
<dbReference type="InterPro" id="IPR035906">
    <property type="entry name" value="MetI-like_sf"/>
</dbReference>
<dbReference type="PROSITE" id="PS50928">
    <property type="entry name" value="ABC_TM1"/>
    <property type="match status" value="1"/>
</dbReference>
<feature type="compositionally biased region" description="Low complexity" evidence="8">
    <location>
        <begin position="1"/>
        <end position="14"/>
    </location>
</feature>
<feature type="transmembrane region" description="Helical" evidence="7">
    <location>
        <begin position="141"/>
        <end position="158"/>
    </location>
</feature>
<evidence type="ECO:0000256" key="6">
    <source>
        <dbReference type="ARBA" id="ARBA00023136"/>
    </source>
</evidence>
<feature type="transmembrane region" description="Helical" evidence="7">
    <location>
        <begin position="216"/>
        <end position="239"/>
    </location>
</feature>
<dbReference type="InterPro" id="IPR000515">
    <property type="entry name" value="MetI-like"/>
</dbReference>
<organism evidence="10 11">
    <name type="scientific">Nesterenkonia flava</name>
    <dbReference type="NCBI Taxonomy" id="469799"/>
    <lineage>
        <taxon>Bacteria</taxon>
        <taxon>Bacillati</taxon>
        <taxon>Actinomycetota</taxon>
        <taxon>Actinomycetes</taxon>
        <taxon>Micrococcales</taxon>
        <taxon>Micrococcaceae</taxon>
        <taxon>Nesterenkonia</taxon>
    </lineage>
</organism>
<feature type="domain" description="ABC transmembrane type-1" evidence="9">
    <location>
        <begin position="106"/>
        <end position="296"/>
    </location>
</feature>
<evidence type="ECO:0000256" key="7">
    <source>
        <dbReference type="RuleBase" id="RU363032"/>
    </source>
</evidence>
<dbReference type="EMBL" id="JAVKGT010000004">
    <property type="protein sequence ID" value="MDR5710973.1"/>
    <property type="molecule type" value="Genomic_DNA"/>
</dbReference>
<dbReference type="RefSeq" id="WP_310536361.1">
    <property type="nucleotide sequence ID" value="NZ_BAAAOC010000093.1"/>
</dbReference>
<feature type="transmembrane region" description="Helical" evidence="7">
    <location>
        <begin position="109"/>
        <end position="129"/>
    </location>
</feature>
<dbReference type="CDD" id="cd06261">
    <property type="entry name" value="TM_PBP2"/>
    <property type="match status" value="1"/>
</dbReference>
<keyword evidence="4 7" id="KW-0812">Transmembrane</keyword>
<keyword evidence="6 7" id="KW-0472">Membrane</keyword>
<dbReference type="Pfam" id="PF00528">
    <property type="entry name" value="BPD_transp_1"/>
    <property type="match status" value="1"/>
</dbReference>
<comment type="similarity">
    <text evidence="7">Belongs to the binding-protein-dependent transport system permease family.</text>
</comment>
<reference evidence="11" key="1">
    <citation type="submission" date="2023-07" db="EMBL/GenBank/DDBJ databases">
        <title>Description of three actinobacteria isolated from air of manufacturing shop in a pharmaceutical factory.</title>
        <authorList>
            <person name="Zhang D.-F."/>
        </authorList>
    </citation>
    <scope>NUCLEOTIDE SEQUENCE [LARGE SCALE GENOMIC DNA]</scope>
    <source>
        <strain evidence="11">CCTCC AB 207010</strain>
    </source>
</reference>
<keyword evidence="11" id="KW-1185">Reference proteome</keyword>
<gene>
    <name evidence="10" type="ORF">RH857_02290</name>
</gene>
<evidence type="ECO:0000313" key="10">
    <source>
        <dbReference type="EMBL" id="MDR5710973.1"/>
    </source>
</evidence>
<evidence type="ECO:0000256" key="5">
    <source>
        <dbReference type="ARBA" id="ARBA00022989"/>
    </source>
</evidence>
<dbReference type="Proteomes" id="UP001260872">
    <property type="component" value="Unassembled WGS sequence"/>
</dbReference>
<comment type="caution">
    <text evidence="10">The sequence shown here is derived from an EMBL/GenBank/DDBJ whole genome shotgun (WGS) entry which is preliminary data.</text>
</comment>
<feature type="transmembrane region" description="Helical" evidence="7">
    <location>
        <begin position="54"/>
        <end position="75"/>
    </location>
</feature>
<proteinExistence type="inferred from homology"/>
<feature type="transmembrane region" description="Helical" evidence="7">
    <location>
        <begin position="178"/>
        <end position="195"/>
    </location>
</feature>
<dbReference type="PANTHER" id="PTHR43744:SF3">
    <property type="entry name" value="LACTOSE TRANSPORT SYSTEM PERMEASE PROTEIN LACG"/>
    <property type="match status" value="1"/>
</dbReference>
<evidence type="ECO:0000313" key="11">
    <source>
        <dbReference type="Proteomes" id="UP001260872"/>
    </source>
</evidence>
<feature type="compositionally biased region" description="Basic and acidic residues" evidence="8">
    <location>
        <begin position="15"/>
        <end position="31"/>
    </location>
</feature>
<evidence type="ECO:0000256" key="2">
    <source>
        <dbReference type="ARBA" id="ARBA00022448"/>
    </source>
</evidence>
<keyword evidence="2 7" id="KW-0813">Transport</keyword>
<sequence>MTQTAPTQTAPHAAEAARKSDDDAPDTRQEKITSSARGLMGAAGSGIGDRVMVALAWGMALIWVFPLLLVLIMAFRDSPTNLSPLDGWTLENIVRVWGSAAFELYFRNSFLLVVGLTTTQIVLGVLAAYAFSRFEFRGRDVLFFIVLAQLVIYPEIMLSENFYMISRLGLDDTLMGVGIPYAASAFAIFLLRQSFKTVPKELVEAAVMEGMGRLRVLWHVYLPLCRSTVVAFAMVSVSFHWNNFLWPLIATRTNDARPVTVGVVRFLAPESGIDYAALTAGTFIITVPILLFFILMQRQFVQSFMRSGIK</sequence>
<feature type="region of interest" description="Disordered" evidence="8">
    <location>
        <begin position="1"/>
        <end position="31"/>
    </location>
</feature>
<dbReference type="SUPFAM" id="SSF161098">
    <property type="entry name" value="MetI-like"/>
    <property type="match status" value="1"/>
</dbReference>
<feature type="transmembrane region" description="Helical" evidence="7">
    <location>
        <begin position="275"/>
        <end position="296"/>
    </location>
</feature>
<protein>
    <submittedName>
        <fullName evidence="10">Carbohydrate ABC transporter permease</fullName>
    </submittedName>
</protein>
<dbReference type="Gene3D" id="1.10.3720.10">
    <property type="entry name" value="MetI-like"/>
    <property type="match status" value="1"/>
</dbReference>